<evidence type="ECO:0000256" key="4">
    <source>
        <dbReference type="ARBA" id="ARBA00023010"/>
    </source>
</evidence>
<evidence type="ECO:0000256" key="5">
    <source>
        <dbReference type="ARBA" id="ARBA00023186"/>
    </source>
</evidence>
<keyword evidence="5" id="KW-0143">Chaperone</keyword>
<evidence type="ECO:0000256" key="1">
    <source>
        <dbReference type="ARBA" id="ARBA00009990"/>
    </source>
</evidence>
<dbReference type="InterPro" id="IPR003708">
    <property type="entry name" value="SecB"/>
</dbReference>
<evidence type="ECO:0000313" key="9">
    <source>
        <dbReference type="Proteomes" id="UP000565205"/>
    </source>
</evidence>
<accession>A0A850NLK0</accession>
<dbReference type="EMBL" id="JACHXV010000010">
    <property type="protein sequence ID" value="MBB3174723.1"/>
    <property type="molecule type" value="Genomic_DNA"/>
</dbReference>
<dbReference type="GO" id="GO:0051082">
    <property type="term" value="F:unfolded protein binding"/>
    <property type="evidence" value="ECO:0007669"/>
    <property type="project" value="InterPro"/>
</dbReference>
<organism evidence="7 9">
    <name type="scientific">Endobacter medicaginis</name>
    <dbReference type="NCBI Taxonomy" id="1181271"/>
    <lineage>
        <taxon>Bacteria</taxon>
        <taxon>Pseudomonadati</taxon>
        <taxon>Pseudomonadota</taxon>
        <taxon>Alphaproteobacteria</taxon>
        <taxon>Acetobacterales</taxon>
        <taxon>Acetobacteraceae</taxon>
        <taxon>Endobacter</taxon>
    </lineage>
</organism>
<name>A0A850NLK0_9PROT</name>
<dbReference type="Proteomes" id="UP000557688">
    <property type="component" value="Unassembled WGS sequence"/>
</dbReference>
<dbReference type="InterPro" id="IPR035958">
    <property type="entry name" value="SecB-like_sf"/>
</dbReference>
<gene>
    <name evidence="6" type="ORF">FHR90_002569</name>
    <name evidence="7" type="ORF">HUK83_10060</name>
</gene>
<keyword evidence="8" id="KW-1185">Reference proteome</keyword>
<comment type="caution">
    <text evidence="7">The sequence shown here is derived from an EMBL/GenBank/DDBJ whole genome shotgun (WGS) entry which is preliminary data.</text>
</comment>
<dbReference type="RefSeq" id="WP_176624395.1">
    <property type="nucleotide sequence ID" value="NZ_JABXXQ010000196.1"/>
</dbReference>
<dbReference type="Pfam" id="PF02556">
    <property type="entry name" value="SecB"/>
    <property type="match status" value="1"/>
</dbReference>
<dbReference type="SUPFAM" id="SSF54611">
    <property type="entry name" value="SecB-like"/>
    <property type="match status" value="1"/>
</dbReference>
<keyword evidence="3" id="KW-0653">Protein transport</keyword>
<dbReference type="PANTHER" id="PTHR36918:SF1">
    <property type="entry name" value="PROTEIN-EXPORT PROTEIN SECB"/>
    <property type="match status" value="1"/>
</dbReference>
<sequence length="174" mass="18386">MAEQQTAPAAGDSVAGAAGAGSAPRMILNAQYLKASSFEIPGAPIFFAQRRTQPLVEISFDVRVMRLSPDQPHFEVSVVIVATATSSVVNAADQPVEGPTPAYNCNIAYAGIVSLADVPADVVDALLFVEAPRLLFPAARNQIADITRDAGMTPLLLQPFDFSALFEQKRTQGA</sequence>
<dbReference type="GO" id="GO:0015031">
    <property type="term" value="P:protein transport"/>
    <property type="evidence" value="ECO:0007669"/>
    <property type="project" value="UniProtKB-KW"/>
</dbReference>
<evidence type="ECO:0000256" key="3">
    <source>
        <dbReference type="ARBA" id="ARBA00022927"/>
    </source>
</evidence>
<evidence type="ECO:0000313" key="6">
    <source>
        <dbReference type="EMBL" id="MBB3174723.1"/>
    </source>
</evidence>
<evidence type="ECO:0000313" key="8">
    <source>
        <dbReference type="Proteomes" id="UP000557688"/>
    </source>
</evidence>
<dbReference type="PANTHER" id="PTHR36918">
    <property type="match status" value="1"/>
</dbReference>
<keyword evidence="2" id="KW-0813">Transport</keyword>
<reference evidence="7 9" key="1">
    <citation type="submission" date="2020-06" db="EMBL/GenBank/DDBJ databases">
        <title>Description of novel acetic acid bacteria.</title>
        <authorList>
            <person name="Sombolestani A."/>
        </authorList>
    </citation>
    <scope>NUCLEOTIDE SEQUENCE [LARGE SCALE GENOMIC DNA]</scope>
    <source>
        <strain evidence="7 9">LMG 26838</strain>
    </source>
</reference>
<reference evidence="6 8" key="2">
    <citation type="submission" date="2020-08" db="EMBL/GenBank/DDBJ databases">
        <title>Genomic Encyclopedia of Type Strains, Phase III (KMG-III): the genomes of soil and plant-associated and newly described type strains.</title>
        <authorList>
            <person name="Whitman W."/>
        </authorList>
    </citation>
    <scope>NUCLEOTIDE SEQUENCE [LARGE SCALE GENOMIC DNA]</scope>
    <source>
        <strain evidence="6 8">CECT 8088</strain>
    </source>
</reference>
<dbReference type="EMBL" id="JABXXQ010000196">
    <property type="protein sequence ID" value="NVN30671.1"/>
    <property type="molecule type" value="Genomic_DNA"/>
</dbReference>
<dbReference type="Gene3D" id="3.10.420.10">
    <property type="entry name" value="SecB-like"/>
    <property type="match status" value="1"/>
</dbReference>
<dbReference type="AlphaFoldDB" id="A0A850NLK0"/>
<comment type="similarity">
    <text evidence="1">Belongs to the SecB family.</text>
</comment>
<evidence type="ECO:0000256" key="2">
    <source>
        <dbReference type="ARBA" id="ARBA00022448"/>
    </source>
</evidence>
<dbReference type="GO" id="GO:0051262">
    <property type="term" value="P:protein tetramerization"/>
    <property type="evidence" value="ECO:0007669"/>
    <property type="project" value="InterPro"/>
</dbReference>
<proteinExistence type="inferred from homology"/>
<keyword evidence="4" id="KW-0811">Translocation</keyword>
<evidence type="ECO:0000313" key="7">
    <source>
        <dbReference type="EMBL" id="NVN30671.1"/>
    </source>
</evidence>
<protein>
    <submittedName>
        <fullName evidence="6">Preprotein translocase subunit SecB</fullName>
    </submittedName>
    <submittedName>
        <fullName evidence="7">Protein-export chaperone SecB</fullName>
    </submittedName>
</protein>
<dbReference type="Proteomes" id="UP000565205">
    <property type="component" value="Unassembled WGS sequence"/>
</dbReference>